<dbReference type="EMBL" id="CM029050">
    <property type="protein sequence ID" value="KAG2564760.1"/>
    <property type="molecule type" value="Genomic_DNA"/>
</dbReference>
<comment type="caution">
    <text evidence="2">The sequence shown here is derived from an EMBL/GenBank/DDBJ whole genome shotgun (WGS) entry which is preliminary data.</text>
</comment>
<evidence type="ECO:0000256" key="1">
    <source>
        <dbReference type="SAM" id="MobiDB-lite"/>
    </source>
</evidence>
<gene>
    <name evidence="2" type="ORF">PVAP13_7NG002478</name>
</gene>
<organism evidence="2 3">
    <name type="scientific">Panicum virgatum</name>
    <name type="common">Blackwell switchgrass</name>
    <dbReference type="NCBI Taxonomy" id="38727"/>
    <lineage>
        <taxon>Eukaryota</taxon>
        <taxon>Viridiplantae</taxon>
        <taxon>Streptophyta</taxon>
        <taxon>Embryophyta</taxon>
        <taxon>Tracheophyta</taxon>
        <taxon>Spermatophyta</taxon>
        <taxon>Magnoliopsida</taxon>
        <taxon>Liliopsida</taxon>
        <taxon>Poales</taxon>
        <taxon>Poaceae</taxon>
        <taxon>PACMAD clade</taxon>
        <taxon>Panicoideae</taxon>
        <taxon>Panicodae</taxon>
        <taxon>Paniceae</taxon>
        <taxon>Panicinae</taxon>
        <taxon>Panicum</taxon>
        <taxon>Panicum sect. Hiantes</taxon>
    </lineage>
</organism>
<feature type="region of interest" description="Disordered" evidence="1">
    <location>
        <begin position="230"/>
        <end position="252"/>
    </location>
</feature>
<evidence type="ECO:0000313" key="3">
    <source>
        <dbReference type="Proteomes" id="UP000823388"/>
    </source>
</evidence>
<dbReference type="PANTHER" id="PTHR34835">
    <property type="entry name" value="OS07G0283600 PROTEIN-RELATED"/>
    <property type="match status" value="1"/>
</dbReference>
<dbReference type="Proteomes" id="UP000823388">
    <property type="component" value="Chromosome 7N"/>
</dbReference>
<dbReference type="AlphaFoldDB" id="A0A8T0PSV1"/>
<proteinExistence type="predicted"/>
<reference evidence="2 3" key="1">
    <citation type="submission" date="2020-05" db="EMBL/GenBank/DDBJ databases">
        <title>WGS assembly of Panicum virgatum.</title>
        <authorList>
            <person name="Lovell J.T."/>
            <person name="Jenkins J."/>
            <person name="Shu S."/>
            <person name="Juenger T.E."/>
            <person name="Schmutz J."/>
        </authorList>
    </citation>
    <scope>NUCLEOTIDE SEQUENCE [LARGE SCALE GENOMIC DNA]</scope>
    <source>
        <strain evidence="3">cv. AP13</strain>
    </source>
</reference>
<dbReference type="PANTHER" id="PTHR34835:SF77">
    <property type="entry name" value="OS08G0365200 PROTEIN"/>
    <property type="match status" value="1"/>
</dbReference>
<protein>
    <submittedName>
        <fullName evidence="2">Uncharacterized protein</fullName>
    </submittedName>
</protein>
<accession>A0A8T0PSV1</accession>
<evidence type="ECO:0000313" key="2">
    <source>
        <dbReference type="EMBL" id="KAG2564760.1"/>
    </source>
</evidence>
<feature type="region of interest" description="Disordered" evidence="1">
    <location>
        <begin position="264"/>
        <end position="283"/>
    </location>
</feature>
<sequence>MSQSSCCYSRIKMRFSPGRFKKFVNDLEEDQKGFVQESGFGQLLLLSDFKVSVPLLEWVLSKIIVGASEFRFQGKSIRFTPSMVGTVLDIPSGNEPIQFSDEVDDEVVAVYDDYLNGKDKPAISRAIQICLAEHNKDAFMRSFISEEIMNYDWASHVLQCSLSEVRKFQSVINSRDVSIRNRSFFYCHCLPMFAVRSNPVNDLPFPVLNGEDDIPSPIEFEIPGEDVEMRMPDQPAQEDESEPKSVSHEALEDEVNKGIEIAMSFADDSTPPDIIPTESVDAS</sequence>
<name>A0A8T0PSV1_PANVG</name>
<feature type="compositionally biased region" description="Basic and acidic residues" evidence="1">
    <location>
        <begin position="242"/>
        <end position="252"/>
    </location>
</feature>
<keyword evidence="3" id="KW-1185">Reference proteome</keyword>